<protein>
    <recommendedName>
        <fullName evidence="3">HNH endonuclease</fullName>
    </recommendedName>
</protein>
<feature type="region of interest" description="Disordered" evidence="1">
    <location>
        <begin position="29"/>
        <end position="70"/>
    </location>
</feature>
<evidence type="ECO:0000256" key="1">
    <source>
        <dbReference type="SAM" id="MobiDB-lite"/>
    </source>
</evidence>
<name>A0A6M3LS03_9ZZZZ</name>
<evidence type="ECO:0008006" key="3">
    <source>
        <dbReference type="Google" id="ProtNLM"/>
    </source>
</evidence>
<accession>A0A6M3LS03</accession>
<gene>
    <name evidence="2" type="ORF">MM415B04874_0009</name>
</gene>
<reference evidence="2" key="1">
    <citation type="submission" date="2020-03" db="EMBL/GenBank/DDBJ databases">
        <title>The deep terrestrial virosphere.</title>
        <authorList>
            <person name="Holmfeldt K."/>
            <person name="Nilsson E."/>
            <person name="Simone D."/>
            <person name="Lopez-Fernandez M."/>
            <person name="Wu X."/>
            <person name="de Brujin I."/>
            <person name="Lundin D."/>
            <person name="Andersson A."/>
            <person name="Bertilsson S."/>
            <person name="Dopson M."/>
        </authorList>
    </citation>
    <scope>NUCLEOTIDE SEQUENCE</scope>
    <source>
        <strain evidence="2">MM415B04874</strain>
    </source>
</reference>
<proteinExistence type="predicted"/>
<evidence type="ECO:0000313" key="2">
    <source>
        <dbReference type="EMBL" id="QJA96272.1"/>
    </source>
</evidence>
<sequence length="115" mass="12713">MKNPVSLDDLIALDGPECCWPQCHKPATERSHFHSKGAGGTPDGRRDTIENQGGTCRDHARISDGEHGSGGRAQYLAAHDILFRGMWPCAWEQLGTLAWERAEALRVHVGKARRK</sequence>
<dbReference type="AlphaFoldDB" id="A0A6M3LS03"/>
<organism evidence="2">
    <name type="scientific">viral metagenome</name>
    <dbReference type="NCBI Taxonomy" id="1070528"/>
    <lineage>
        <taxon>unclassified sequences</taxon>
        <taxon>metagenomes</taxon>
        <taxon>organismal metagenomes</taxon>
    </lineage>
</organism>
<dbReference type="EMBL" id="MT143384">
    <property type="protein sequence ID" value="QJA96272.1"/>
    <property type="molecule type" value="Genomic_DNA"/>
</dbReference>
<feature type="compositionally biased region" description="Basic and acidic residues" evidence="1">
    <location>
        <begin position="56"/>
        <end position="69"/>
    </location>
</feature>